<dbReference type="Proteomes" id="UP000501570">
    <property type="component" value="Chromosome"/>
</dbReference>
<protein>
    <submittedName>
        <fullName evidence="1">DUF3892 domain-containing protein</fullName>
    </submittedName>
</protein>
<sequence>MMAIRITCINKDNGFHENPNLAITHLGWIGEDGNTGKSTRLEIYNWIKNKKGEAYVADIYGNRAKVITAETYNGTQYLKTEADHSTKNNLLSLPECN</sequence>
<proteinExistence type="predicted"/>
<dbReference type="Pfam" id="PF13031">
    <property type="entry name" value="DUF3892"/>
    <property type="match status" value="1"/>
</dbReference>
<reference evidence="1 2" key="1">
    <citation type="submission" date="2019-09" db="EMBL/GenBank/DDBJ databases">
        <title>FDA dAtabase for Regulatory Grade micrObial Sequences (FDA-ARGOS): Supporting development and validation of Infectious Disease Dx tests.</title>
        <authorList>
            <person name="Sciortino C."/>
            <person name="Tallon L."/>
            <person name="Sadzewicz L."/>
            <person name="Vavikolanu K."/>
            <person name="Mehta A."/>
            <person name="Aluvathingal J."/>
            <person name="Nadendla S."/>
            <person name="Nandy P."/>
            <person name="Geyer C."/>
            <person name="Yan Y."/>
            <person name="Sichtig H."/>
        </authorList>
    </citation>
    <scope>NUCLEOTIDE SEQUENCE [LARGE SCALE GENOMIC DNA]</scope>
    <source>
        <strain evidence="1 2">FDAARGOS_636</strain>
    </source>
</reference>
<accession>A0ABX6KUZ9</accession>
<evidence type="ECO:0000313" key="1">
    <source>
        <dbReference type="EMBL" id="QIY92431.1"/>
    </source>
</evidence>
<name>A0ABX6KUZ9_CHRGL</name>
<dbReference type="InterPro" id="IPR024997">
    <property type="entry name" value="DUF3892"/>
</dbReference>
<keyword evidence="2" id="KW-1185">Reference proteome</keyword>
<dbReference type="EMBL" id="CP050995">
    <property type="protein sequence ID" value="QIY92431.1"/>
    <property type="molecule type" value="Genomic_DNA"/>
</dbReference>
<evidence type="ECO:0000313" key="2">
    <source>
        <dbReference type="Proteomes" id="UP000501570"/>
    </source>
</evidence>
<gene>
    <name evidence="1" type="ORF">FOB44_18015</name>
</gene>
<organism evidence="1 2">
    <name type="scientific">Chryseobacterium gallinarum</name>
    <dbReference type="NCBI Taxonomy" id="1324352"/>
    <lineage>
        <taxon>Bacteria</taxon>
        <taxon>Pseudomonadati</taxon>
        <taxon>Bacteroidota</taxon>
        <taxon>Flavobacteriia</taxon>
        <taxon>Flavobacteriales</taxon>
        <taxon>Weeksellaceae</taxon>
        <taxon>Chryseobacterium group</taxon>
        <taxon>Chryseobacterium</taxon>
    </lineage>
</organism>
<dbReference type="RefSeq" id="WP_053327094.1">
    <property type="nucleotide sequence ID" value="NZ_CP009928.1"/>
</dbReference>